<keyword evidence="2" id="KW-1185">Reference proteome</keyword>
<name>A0A1I7VUC2_LOALO</name>
<evidence type="ECO:0000313" key="2">
    <source>
        <dbReference type="Proteomes" id="UP000095285"/>
    </source>
</evidence>
<protein>
    <submittedName>
        <fullName evidence="3">Mating type pheromone</fullName>
    </submittedName>
</protein>
<organism evidence="2 3">
    <name type="scientific">Loa loa</name>
    <name type="common">Eye worm</name>
    <name type="synonym">Filaria loa</name>
    <dbReference type="NCBI Taxonomy" id="7209"/>
    <lineage>
        <taxon>Eukaryota</taxon>
        <taxon>Metazoa</taxon>
        <taxon>Ecdysozoa</taxon>
        <taxon>Nematoda</taxon>
        <taxon>Chromadorea</taxon>
        <taxon>Rhabditida</taxon>
        <taxon>Spirurina</taxon>
        <taxon>Spiruromorpha</taxon>
        <taxon>Filarioidea</taxon>
        <taxon>Onchocercidae</taxon>
        <taxon>Loa</taxon>
    </lineage>
</organism>
<evidence type="ECO:0000313" key="3">
    <source>
        <dbReference type="WBParaSite" id="EN70_6358"/>
    </source>
</evidence>
<feature type="compositionally biased region" description="Polar residues" evidence="1">
    <location>
        <begin position="13"/>
        <end position="24"/>
    </location>
</feature>
<reference evidence="3" key="2">
    <citation type="submission" date="2016-11" db="UniProtKB">
        <authorList>
            <consortium name="WormBaseParasite"/>
        </authorList>
    </citation>
    <scope>IDENTIFICATION</scope>
</reference>
<dbReference type="AlphaFoldDB" id="A0A1I7VUC2"/>
<feature type="region of interest" description="Disordered" evidence="1">
    <location>
        <begin position="1"/>
        <end position="24"/>
    </location>
</feature>
<sequence>MTMRREGEPDSGVNLQPVRSASSDLDPTNFFESFTNFAPSVSAMNLSNTYLGMDTEFDASAIFNLSAVMQNQSGSVAGANDYMALFGGVDTNASSHNNEVFELNFDNLPDGNEAKDEIDKNSRFFGF</sequence>
<reference evidence="2" key="1">
    <citation type="submission" date="2012-04" db="EMBL/GenBank/DDBJ databases">
        <title>The Genome Sequence of Loa loa.</title>
        <authorList>
            <consortium name="The Broad Institute Genome Sequencing Platform"/>
            <consortium name="Broad Institute Genome Sequencing Center for Infectious Disease"/>
            <person name="Nutman T.B."/>
            <person name="Fink D.L."/>
            <person name="Russ C."/>
            <person name="Young S."/>
            <person name="Zeng Q."/>
            <person name="Gargeya S."/>
            <person name="Alvarado L."/>
            <person name="Berlin A."/>
            <person name="Chapman S.B."/>
            <person name="Chen Z."/>
            <person name="Freedman E."/>
            <person name="Gellesch M."/>
            <person name="Goldberg J."/>
            <person name="Griggs A."/>
            <person name="Gujja S."/>
            <person name="Heilman E.R."/>
            <person name="Heiman D."/>
            <person name="Howarth C."/>
            <person name="Mehta T."/>
            <person name="Neiman D."/>
            <person name="Pearson M."/>
            <person name="Roberts A."/>
            <person name="Saif S."/>
            <person name="Shea T."/>
            <person name="Shenoy N."/>
            <person name="Sisk P."/>
            <person name="Stolte C."/>
            <person name="Sykes S."/>
            <person name="White J."/>
            <person name="Yandava C."/>
            <person name="Haas B."/>
            <person name="Henn M.R."/>
            <person name="Nusbaum C."/>
            <person name="Birren B."/>
        </authorList>
    </citation>
    <scope>NUCLEOTIDE SEQUENCE [LARGE SCALE GENOMIC DNA]</scope>
</reference>
<proteinExistence type="predicted"/>
<accession>A0A1I7VUC2</accession>
<evidence type="ECO:0000256" key="1">
    <source>
        <dbReference type="SAM" id="MobiDB-lite"/>
    </source>
</evidence>
<dbReference type="Proteomes" id="UP000095285">
    <property type="component" value="Unassembled WGS sequence"/>
</dbReference>
<dbReference type="WBParaSite" id="EN70_6358">
    <property type="protein sequence ID" value="EN70_6358"/>
    <property type="gene ID" value="EN70_6358"/>
</dbReference>